<evidence type="ECO:0000313" key="2">
    <source>
        <dbReference type="EMBL" id="KAA2285032.1"/>
    </source>
</evidence>
<dbReference type="InterPro" id="IPR036291">
    <property type="entry name" value="NAD(P)-bd_dom_sf"/>
</dbReference>
<reference evidence="2 3" key="2">
    <citation type="submission" date="2019-09" db="EMBL/GenBank/DDBJ databases">
        <authorList>
            <person name="Mazur A."/>
        </authorList>
    </citation>
    <scope>NUCLEOTIDE SEQUENCE [LARGE SCALE GENOMIC DNA]</scope>
    <source>
        <strain evidence="2 3">3729k</strain>
    </source>
</reference>
<name>A0A5B2ZD46_9GAMM</name>
<reference evidence="2 3" key="1">
    <citation type="submission" date="2019-09" db="EMBL/GenBank/DDBJ databases">
        <title>Arenimonas chukotkensis sp. nov., a bacterium isolated from Chukotka hot spring, Arctic region, Russia.</title>
        <authorList>
            <person name="Zayulina K.S."/>
            <person name="Prokofeva M.I."/>
            <person name="Elcheninov A.G."/>
            <person name="Novikov A."/>
            <person name="Kochetkova T.V."/>
            <person name="Kublanov I.V."/>
        </authorList>
    </citation>
    <scope>NUCLEOTIDE SEQUENCE [LARGE SCALE GENOMIC DNA]</scope>
    <source>
        <strain evidence="2 3">3729k</strain>
    </source>
</reference>
<proteinExistence type="predicted"/>
<dbReference type="InterPro" id="IPR001509">
    <property type="entry name" value="Epimerase_deHydtase"/>
</dbReference>
<dbReference type="SUPFAM" id="SSF51735">
    <property type="entry name" value="NAD(P)-binding Rossmann-fold domains"/>
    <property type="match status" value="1"/>
</dbReference>
<evidence type="ECO:0000313" key="3">
    <source>
        <dbReference type="Proteomes" id="UP000322165"/>
    </source>
</evidence>
<protein>
    <submittedName>
        <fullName evidence="2">NAD-dependent epimerase/dehydratase family protein</fullName>
    </submittedName>
</protein>
<accession>A0A5B2ZD46</accession>
<keyword evidence="3" id="KW-1185">Reference proteome</keyword>
<dbReference type="Pfam" id="PF01370">
    <property type="entry name" value="Epimerase"/>
    <property type="match status" value="1"/>
</dbReference>
<evidence type="ECO:0000259" key="1">
    <source>
        <dbReference type="Pfam" id="PF01370"/>
    </source>
</evidence>
<dbReference type="Proteomes" id="UP000322165">
    <property type="component" value="Unassembled WGS sequence"/>
</dbReference>
<dbReference type="AlphaFoldDB" id="A0A5B2ZD46"/>
<gene>
    <name evidence="2" type="ORF">F0415_07255</name>
</gene>
<dbReference type="Gene3D" id="3.40.50.720">
    <property type="entry name" value="NAD(P)-binding Rossmann-like Domain"/>
    <property type="match status" value="1"/>
</dbReference>
<organism evidence="2 3">
    <name type="scientific">Arenimonas fontis</name>
    <dbReference type="NCBI Taxonomy" id="2608255"/>
    <lineage>
        <taxon>Bacteria</taxon>
        <taxon>Pseudomonadati</taxon>
        <taxon>Pseudomonadota</taxon>
        <taxon>Gammaproteobacteria</taxon>
        <taxon>Lysobacterales</taxon>
        <taxon>Lysobacteraceae</taxon>
        <taxon>Arenimonas</taxon>
    </lineage>
</organism>
<feature type="domain" description="NAD-dependent epimerase/dehydratase" evidence="1">
    <location>
        <begin position="136"/>
        <end position="251"/>
    </location>
</feature>
<comment type="caution">
    <text evidence="2">The sequence shown here is derived from an EMBL/GenBank/DDBJ whole genome shotgun (WGS) entry which is preliminary data.</text>
</comment>
<dbReference type="EMBL" id="VUOD01000004">
    <property type="protein sequence ID" value="KAA2285032.1"/>
    <property type="molecule type" value="Genomic_DNA"/>
</dbReference>
<sequence>MARMASSIAFLAGARRGGSAAGDGVGAHRFVRRCTSLPQAARDRSPAGYAGPMESASSLPRSPWLVFGLSGQVGDALCELRGRDDPQLLAVSRVARPDRPGLRWTQGGLPDFAPAPEPAPAAVISLGPLDLFARWFEACPLAPARVVALGSTSVHGKRDSPDPAERALVETLTAAEARLAAAAAARGTALTLLRPTLVYGRGRDRNLSRLVRLARRLGWLPLPAEARGLRQPVHADDVAAAVLAALRAPQARPGLFDLPGGETLAYDEMVARALAAGAPGARLRRLPGPLFRAGVRLARLSGRLDVAGEGVLARMDRDLVYDGAPVRDALGLQPRPFRPGPACFPEDRDGRPV</sequence>